<dbReference type="HOGENOM" id="CLU_027539_0_1_4"/>
<evidence type="ECO:0000256" key="8">
    <source>
        <dbReference type="PIRSR" id="PIRSR604808-3"/>
    </source>
</evidence>
<feature type="active site" evidence="6">
    <location>
        <position position="104"/>
    </location>
</feature>
<keyword evidence="4 10" id="KW-0378">Hydrolase</keyword>
<dbReference type="PROSITE" id="PS00726">
    <property type="entry name" value="AP_NUCLEASE_F1_1"/>
    <property type="match status" value="1"/>
</dbReference>
<gene>
    <name evidence="10" type="primary">xthA1</name>
    <name evidence="10" type="ordered locus">NE0023</name>
</gene>
<dbReference type="OrthoDB" id="9803914at2"/>
<feature type="binding site" evidence="7">
    <location>
        <position position="246"/>
    </location>
    <ligand>
        <name>Mg(2+)</name>
        <dbReference type="ChEBI" id="CHEBI:18420"/>
        <label>1</label>
    </ligand>
</feature>
<dbReference type="InterPro" id="IPR004808">
    <property type="entry name" value="AP_endonuc_1"/>
</dbReference>
<feature type="domain" description="Endonuclease/exonuclease/phosphatase" evidence="9">
    <location>
        <begin position="4"/>
        <end position="246"/>
    </location>
</feature>
<dbReference type="KEGG" id="neu:NE0023"/>
<dbReference type="InterPro" id="IPR036691">
    <property type="entry name" value="Endo/exonu/phosph_ase_sf"/>
</dbReference>
<dbReference type="NCBIfam" id="TIGR00633">
    <property type="entry name" value="xth"/>
    <property type="match status" value="1"/>
</dbReference>
<dbReference type="Proteomes" id="UP000001416">
    <property type="component" value="Chromosome"/>
</dbReference>
<dbReference type="GeneID" id="87103230"/>
<comment type="similarity">
    <text evidence="2">Belongs to the DNA repair enzymes AP/ExoA family.</text>
</comment>
<evidence type="ECO:0000256" key="7">
    <source>
        <dbReference type="PIRSR" id="PIRSR604808-2"/>
    </source>
</evidence>
<dbReference type="EC" id="3.1.11.2" evidence="10"/>
<dbReference type="GO" id="GO:0006281">
    <property type="term" value="P:DNA repair"/>
    <property type="evidence" value="ECO:0007669"/>
    <property type="project" value="InterPro"/>
</dbReference>
<dbReference type="InterPro" id="IPR020848">
    <property type="entry name" value="AP_endonuclease_F1_CS"/>
</dbReference>
<feature type="site" description="Transition state stabilizer" evidence="8">
    <location>
        <position position="147"/>
    </location>
</feature>
<dbReference type="EMBL" id="AL954747">
    <property type="protein sequence ID" value="CAD83934.1"/>
    <property type="molecule type" value="Genomic_DNA"/>
</dbReference>
<feature type="binding site" evidence="7">
    <location>
        <position position="7"/>
    </location>
    <ligand>
        <name>Mg(2+)</name>
        <dbReference type="ChEBI" id="CHEBI:18420"/>
        <label>1</label>
    </ligand>
</feature>
<dbReference type="GO" id="GO:0003677">
    <property type="term" value="F:DNA binding"/>
    <property type="evidence" value="ECO:0007669"/>
    <property type="project" value="InterPro"/>
</dbReference>
<feature type="binding site" evidence="7">
    <location>
        <position position="34"/>
    </location>
    <ligand>
        <name>Mg(2+)</name>
        <dbReference type="ChEBI" id="CHEBI:18420"/>
        <label>1</label>
    </ligand>
</feature>
<feature type="binding site" evidence="7">
    <location>
        <position position="245"/>
    </location>
    <ligand>
        <name>Mg(2+)</name>
        <dbReference type="ChEBI" id="CHEBI:18420"/>
        <label>1</label>
    </ligand>
</feature>
<comment type="cofactor">
    <cofactor evidence="7">
        <name>Mg(2+)</name>
        <dbReference type="ChEBI" id="CHEBI:18420"/>
    </cofactor>
    <cofactor evidence="7">
        <name>Mn(2+)</name>
        <dbReference type="ChEBI" id="CHEBI:29035"/>
    </cofactor>
    <text evidence="7">Probably binds two magnesium or manganese ions per subunit.</text>
</comment>
<dbReference type="eggNOG" id="COG0708">
    <property type="taxonomic scope" value="Bacteria"/>
</dbReference>
<evidence type="ECO:0000256" key="4">
    <source>
        <dbReference type="ARBA" id="ARBA00022801"/>
    </source>
</evidence>
<keyword evidence="5 7" id="KW-0460">Magnesium</keyword>
<comment type="cofactor">
    <cofactor evidence="1">
        <name>Mn(2+)</name>
        <dbReference type="ChEBI" id="CHEBI:29035"/>
    </cofactor>
</comment>
<evidence type="ECO:0000259" key="9">
    <source>
        <dbReference type="Pfam" id="PF03372"/>
    </source>
</evidence>
<feature type="active site" description="Proton donor/acceptor" evidence="6">
    <location>
        <position position="145"/>
    </location>
</feature>
<dbReference type="PROSITE" id="PS51435">
    <property type="entry name" value="AP_NUCLEASE_F1_4"/>
    <property type="match status" value="1"/>
</dbReference>
<keyword evidence="3 7" id="KW-0479">Metal-binding</keyword>
<dbReference type="RefSeq" id="WP_011110675.1">
    <property type="nucleotide sequence ID" value="NC_004757.1"/>
</dbReference>
<feature type="binding site" evidence="7">
    <location>
        <position position="145"/>
    </location>
    <ligand>
        <name>Mg(2+)</name>
        <dbReference type="ChEBI" id="CHEBI:18420"/>
        <label>1</label>
    </ligand>
</feature>
<evidence type="ECO:0000256" key="3">
    <source>
        <dbReference type="ARBA" id="ARBA00022723"/>
    </source>
</evidence>
<keyword evidence="7" id="KW-0464">Manganese</keyword>
<dbReference type="NCBIfam" id="TIGR00195">
    <property type="entry name" value="exoDNase_III"/>
    <property type="match status" value="1"/>
</dbReference>
<evidence type="ECO:0000256" key="5">
    <source>
        <dbReference type="ARBA" id="ARBA00022842"/>
    </source>
</evidence>
<dbReference type="InterPro" id="IPR037493">
    <property type="entry name" value="ExoIII-like"/>
</dbReference>
<feature type="site" description="Important for catalytic activity" evidence="8">
    <location>
        <position position="216"/>
    </location>
</feature>
<dbReference type="SUPFAM" id="SSF56219">
    <property type="entry name" value="DNase I-like"/>
    <property type="match status" value="1"/>
</dbReference>
<dbReference type="PROSITE" id="PS00728">
    <property type="entry name" value="AP_NUCLEASE_F1_3"/>
    <property type="match status" value="1"/>
</dbReference>
<dbReference type="STRING" id="228410.NE0023"/>
<dbReference type="Gene3D" id="3.60.10.10">
    <property type="entry name" value="Endonuclease/exonuclease/phosphatase"/>
    <property type="match status" value="1"/>
</dbReference>
<protein>
    <submittedName>
        <fullName evidence="10">Exodeoxyribonuclease III:Exodeoxyribonuclease III xth</fullName>
        <ecNumber evidence="10">3.1.11.2</ecNumber>
    </submittedName>
</protein>
<evidence type="ECO:0000313" key="11">
    <source>
        <dbReference type="Proteomes" id="UP000001416"/>
    </source>
</evidence>
<evidence type="ECO:0000256" key="1">
    <source>
        <dbReference type="ARBA" id="ARBA00001936"/>
    </source>
</evidence>
<dbReference type="InterPro" id="IPR005135">
    <property type="entry name" value="Endo/exonuclease/phosphatase"/>
</dbReference>
<accession>Q820S9</accession>
<feature type="binding site" evidence="7">
    <location>
        <position position="147"/>
    </location>
    <ligand>
        <name>Mg(2+)</name>
        <dbReference type="ChEBI" id="CHEBI:18420"/>
        <label>1</label>
    </ligand>
</feature>
<evidence type="ECO:0000256" key="6">
    <source>
        <dbReference type="PIRSR" id="PIRSR604808-1"/>
    </source>
</evidence>
<dbReference type="InterPro" id="IPR020847">
    <property type="entry name" value="AP_endonuclease_F1_BS"/>
</dbReference>
<name>Q820S9_NITEU</name>
<organism evidence="10 11">
    <name type="scientific">Nitrosomonas europaea (strain ATCC 19718 / CIP 103999 / KCTC 2705 / NBRC 14298)</name>
    <dbReference type="NCBI Taxonomy" id="228410"/>
    <lineage>
        <taxon>Bacteria</taxon>
        <taxon>Pseudomonadati</taxon>
        <taxon>Pseudomonadota</taxon>
        <taxon>Betaproteobacteria</taxon>
        <taxon>Nitrosomonadales</taxon>
        <taxon>Nitrosomonadaceae</taxon>
        <taxon>Nitrosomonas</taxon>
    </lineage>
</organism>
<feature type="active site" description="Proton acceptor" evidence="6">
    <location>
        <position position="246"/>
    </location>
</feature>
<dbReference type="GO" id="GO:0046872">
    <property type="term" value="F:metal ion binding"/>
    <property type="evidence" value="ECO:0007669"/>
    <property type="project" value="UniProtKB-KW"/>
</dbReference>
<dbReference type="PANTHER" id="PTHR43250">
    <property type="entry name" value="EXODEOXYRIBONUCLEASE III"/>
    <property type="match status" value="1"/>
</dbReference>
<dbReference type="AlphaFoldDB" id="Q820S9"/>
<dbReference type="GO" id="GO:0004519">
    <property type="term" value="F:endonuclease activity"/>
    <property type="evidence" value="ECO:0007669"/>
    <property type="project" value="InterPro"/>
</dbReference>
<evidence type="ECO:0000256" key="2">
    <source>
        <dbReference type="ARBA" id="ARBA00007092"/>
    </source>
</evidence>
<dbReference type="GO" id="GO:0008311">
    <property type="term" value="F:double-stranded DNA 3'-5' DNA exonuclease activity"/>
    <property type="evidence" value="ECO:0007669"/>
    <property type="project" value="UniProtKB-EC"/>
</dbReference>
<dbReference type="CDD" id="cd09086">
    <property type="entry name" value="ExoIII-like_AP-endo"/>
    <property type="match status" value="1"/>
</dbReference>
<feature type="site" description="Interaction with DNA substrate" evidence="8">
    <location>
        <position position="246"/>
    </location>
</feature>
<dbReference type="PhylomeDB" id="Q820S9"/>
<proteinExistence type="inferred from homology"/>
<reference evidence="10 11" key="1">
    <citation type="journal article" date="2003" name="J. Bacteriol.">
        <title>Complete genome sequence of the ammonia-oxidizing bacterium and obligate chemolithoautotroph Nitrosomonas europaea.</title>
        <authorList>
            <person name="Chain P."/>
            <person name="Lamerdin J."/>
            <person name="Larimer F."/>
            <person name="Regala W."/>
            <person name="Land M."/>
            <person name="Hauser L."/>
            <person name="Hooper A."/>
            <person name="Klotz M."/>
            <person name="Norton J."/>
            <person name="Sayavedra-Soto L."/>
            <person name="Arciero D."/>
            <person name="Hommes N."/>
            <person name="Whittaker M."/>
            <person name="Arp D."/>
        </authorList>
    </citation>
    <scope>NUCLEOTIDE SEQUENCE [LARGE SCALE GENOMIC DNA]</scope>
    <source>
        <strain evidence="11">ATCC 19718 / CIP 103999 / KCTC 2705 / NBRC 14298</strain>
    </source>
</reference>
<dbReference type="PANTHER" id="PTHR43250:SF2">
    <property type="entry name" value="EXODEOXYRIBONUCLEASE III"/>
    <property type="match status" value="1"/>
</dbReference>
<sequence>MKIATWNVNSLKVRLQQVIDWLNLNQPDILCLQETKLQDEFFPMDAIAQAGYRSIYIGQKTYNGVALLSKETGEDICTALPGFDDMQKRLIAATYGDLRVICAYVPNGEHVDSEKYIYKLEWLSQLNRFLQQQRACYGKVALLGDFNIAPEDRDVYDPEAWRGQVLCSEPERQAFRGLLDTGFVDSFHLFEQPEKTYTWWDYRMMAFRRNRGLRIDHILLSHEMADRCTIWQVDKLPRKLERPSDHAPVLVELA</sequence>
<dbReference type="Pfam" id="PF03372">
    <property type="entry name" value="Exo_endo_phos"/>
    <property type="match status" value="1"/>
</dbReference>
<evidence type="ECO:0000313" key="10">
    <source>
        <dbReference type="EMBL" id="CAD83934.1"/>
    </source>
</evidence>
<keyword evidence="11" id="KW-1185">Reference proteome</keyword>